<proteinExistence type="predicted"/>
<comment type="caution">
    <text evidence="5">The sequence shown here is derived from an EMBL/GenBank/DDBJ whole genome shotgun (WGS) entry which is preliminary data.</text>
</comment>
<reference evidence="6" key="1">
    <citation type="submission" date="2014-03" db="EMBL/GenBank/DDBJ databases">
        <authorList>
            <person name="Urmite Genomes U."/>
        </authorList>
    </citation>
    <scope>NUCLEOTIDE SEQUENCE [LARGE SCALE GENOMIC DNA]</scope>
    <source>
        <strain evidence="6">HD-03</strain>
    </source>
</reference>
<gene>
    <name evidence="5" type="primary">srlR</name>
    <name evidence="5" type="ORF">BN983_01997</name>
</gene>
<dbReference type="Pfam" id="PF08220">
    <property type="entry name" value="HTH_DeoR"/>
    <property type="match status" value="1"/>
</dbReference>
<keyword evidence="6" id="KW-1185">Reference proteome</keyword>
<evidence type="ECO:0000256" key="1">
    <source>
        <dbReference type="ARBA" id="ARBA00023015"/>
    </source>
</evidence>
<dbReference type="PROSITE" id="PS00894">
    <property type="entry name" value="HTH_DEOR_1"/>
    <property type="match status" value="1"/>
</dbReference>
<protein>
    <submittedName>
        <fullName evidence="5">Glucitol operon repressor</fullName>
    </submittedName>
</protein>
<dbReference type="Gene3D" id="1.10.10.10">
    <property type="entry name" value="Winged helix-like DNA-binding domain superfamily/Winged helix DNA-binding domain"/>
    <property type="match status" value="1"/>
</dbReference>
<dbReference type="SUPFAM" id="SSF100950">
    <property type="entry name" value="NagB/RpiA/CoA transferase-like"/>
    <property type="match status" value="1"/>
</dbReference>
<keyword evidence="1" id="KW-0805">Transcription regulation</keyword>
<evidence type="ECO:0000313" key="6">
    <source>
        <dbReference type="Proteomes" id="UP000028868"/>
    </source>
</evidence>
<dbReference type="PANTHER" id="PTHR30363">
    <property type="entry name" value="HTH-TYPE TRANSCRIPTIONAL REGULATOR SRLR-RELATED"/>
    <property type="match status" value="1"/>
</dbReference>
<accession>A0A024P538</accession>
<evidence type="ECO:0000259" key="4">
    <source>
        <dbReference type="PROSITE" id="PS51000"/>
    </source>
</evidence>
<dbReference type="Gene3D" id="3.40.50.1360">
    <property type="match status" value="1"/>
</dbReference>
<dbReference type="InterPro" id="IPR014036">
    <property type="entry name" value="DeoR-like_C"/>
</dbReference>
<dbReference type="PROSITE" id="PS51000">
    <property type="entry name" value="HTH_DEOR_2"/>
    <property type="match status" value="1"/>
</dbReference>
<keyword evidence="3" id="KW-0804">Transcription</keyword>
<dbReference type="InterPro" id="IPR001034">
    <property type="entry name" value="DeoR_HTH"/>
</dbReference>
<dbReference type="PANTHER" id="PTHR30363:SF60">
    <property type="entry name" value="HTH-TYPE TRANSCRIPTIONAL REGULATOR IOLR"/>
    <property type="match status" value="1"/>
</dbReference>
<evidence type="ECO:0000313" key="5">
    <source>
        <dbReference type="EMBL" id="CDQ23746.1"/>
    </source>
</evidence>
<dbReference type="OrthoDB" id="9798651at2"/>
<dbReference type="SMART" id="SM00420">
    <property type="entry name" value="HTH_DEOR"/>
    <property type="match status" value="1"/>
</dbReference>
<keyword evidence="2" id="KW-0238">DNA-binding</keyword>
<dbReference type="InterPro" id="IPR018356">
    <property type="entry name" value="Tscrpt_reg_HTH_DeoR_CS"/>
</dbReference>
<dbReference type="Pfam" id="PF00455">
    <property type="entry name" value="DeoRC"/>
    <property type="match status" value="1"/>
</dbReference>
<sequence length="250" mass="28378">MIKIKRINELLQYVQKMETVSLDDLVQEFNVSKNTIRRDVQELVDQGKLKKVYGGVSANRSSTVPYHDRKVQNQDGKIKIAEMAASYVEDGDIIFLDSGTTTVEMLEYIKDKNLIIVTNNLDFTLEATPYSNLRIYSTGGMYERSTKSYAGLESAEAVKSYNFSKAFMASTGISLTNGITNSSPQETQIKSTVVERSGEVFLLVDHSKFDHYSLTTYCDMEDIDYLVTNERPEDKYKQFAEKNNVTLIFP</sequence>
<dbReference type="InterPro" id="IPR036390">
    <property type="entry name" value="WH_DNA-bd_sf"/>
</dbReference>
<dbReference type="InterPro" id="IPR050313">
    <property type="entry name" value="Carb_Metab_HTH_regulators"/>
</dbReference>
<dbReference type="PRINTS" id="PR00037">
    <property type="entry name" value="HTHLACR"/>
</dbReference>
<feature type="domain" description="HTH deoR-type" evidence="4">
    <location>
        <begin position="3"/>
        <end position="58"/>
    </location>
</feature>
<dbReference type="SMART" id="SM01134">
    <property type="entry name" value="DeoRC"/>
    <property type="match status" value="1"/>
</dbReference>
<evidence type="ECO:0000256" key="2">
    <source>
        <dbReference type="ARBA" id="ARBA00023125"/>
    </source>
</evidence>
<evidence type="ECO:0000256" key="3">
    <source>
        <dbReference type="ARBA" id="ARBA00023163"/>
    </source>
</evidence>
<name>A0A024P538_9BACI</name>
<dbReference type="EMBL" id="CCDI010000002">
    <property type="protein sequence ID" value="CDQ23746.1"/>
    <property type="molecule type" value="Genomic_DNA"/>
</dbReference>
<dbReference type="RefSeq" id="WP_035508105.1">
    <property type="nucleotide sequence ID" value="NZ_CCDH010000003.1"/>
</dbReference>
<dbReference type="GO" id="GO:0003700">
    <property type="term" value="F:DNA-binding transcription factor activity"/>
    <property type="evidence" value="ECO:0007669"/>
    <property type="project" value="InterPro"/>
</dbReference>
<dbReference type="SUPFAM" id="SSF46785">
    <property type="entry name" value="Winged helix' DNA-binding domain"/>
    <property type="match status" value="1"/>
</dbReference>
<dbReference type="GO" id="GO:0003677">
    <property type="term" value="F:DNA binding"/>
    <property type="evidence" value="ECO:0007669"/>
    <property type="project" value="UniProtKB-KW"/>
</dbReference>
<dbReference type="Proteomes" id="UP000028868">
    <property type="component" value="Unassembled WGS sequence"/>
</dbReference>
<dbReference type="InterPro" id="IPR037171">
    <property type="entry name" value="NagB/RpiA_transferase-like"/>
</dbReference>
<dbReference type="InterPro" id="IPR036388">
    <property type="entry name" value="WH-like_DNA-bd_sf"/>
</dbReference>
<dbReference type="AlphaFoldDB" id="A0A024P538"/>
<reference evidence="5 6" key="2">
    <citation type="submission" date="2014-05" db="EMBL/GenBank/DDBJ databases">
        <title>Draft genome sequence of Halobacillus karajensis HK-03.</title>
        <authorList>
            <person name="Khelaifia S."/>
            <person name="Croce O."/>
            <person name="Lagier J.C."/>
            <person name="Raoult D."/>
        </authorList>
    </citation>
    <scope>NUCLEOTIDE SEQUENCE [LARGE SCALE GENOMIC DNA]</scope>
    <source>
        <strain evidence="5 6">HD-03</strain>
    </source>
</reference>
<organism evidence="5 6">
    <name type="scientific">Halobacillus karajensis</name>
    <dbReference type="NCBI Taxonomy" id="195088"/>
    <lineage>
        <taxon>Bacteria</taxon>
        <taxon>Bacillati</taxon>
        <taxon>Bacillota</taxon>
        <taxon>Bacilli</taxon>
        <taxon>Bacillales</taxon>
        <taxon>Bacillaceae</taxon>
        <taxon>Halobacillus</taxon>
    </lineage>
</organism>